<evidence type="ECO:0000313" key="1">
    <source>
        <dbReference type="EMBL" id="KAK6625265.1"/>
    </source>
</evidence>
<protein>
    <submittedName>
        <fullName evidence="1">Uncharacterized protein</fullName>
    </submittedName>
</protein>
<name>A0AAN8PBD0_POLSC</name>
<dbReference type="EMBL" id="JAWJWE010000037">
    <property type="protein sequence ID" value="KAK6625265.1"/>
    <property type="molecule type" value="Genomic_DNA"/>
</dbReference>
<sequence>MKSPVADNRGRSDVQQQHPAVTLVPPLLFLCEITSLLAVFAQILLSIPLQLATNFLLHARHSTRSSAAFPENLQQFLDLVFDYLFAGASFKCTAFVRSLHFPTNEQHTNPNQTDFIVKTLEEFEHGERRYVALTFANSKIGKCEDTFRQT</sequence>
<reference evidence="1 2" key="1">
    <citation type="submission" date="2023-10" db="EMBL/GenBank/DDBJ databases">
        <title>Genomes of two closely related lineages of the louse Polyplax serrata with different host specificities.</title>
        <authorList>
            <person name="Martinu J."/>
            <person name="Tarabai H."/>
            <person name="Stefka J."/>
            <person name="Hypsa V."/>
        </authorList>
    </citation>
    <scope>NUCLEOTIDE SEQUENCE [LARGE SCALE GENOMIC DNA]</scope>
    <source>
        <strain evidence="1">HR10_N</strain>
    </source>
</reference>
<comment type="caution">
    <text evidence="1">The sequence shown here is derived from an EMBL/GenBank/DDBJ whole genome shotgun (WGS) entry which is preliminary data.</text>
</comment>
<dbReference type="AlphaFoldDB" id="A0AAN8PBD0"/>
<organism evidence="1 2">
    <name type="scientific">Polyplax serrata</name>
    <name type="common">Common mouse louse</name>
    <dbReference type="NCBI Taxonomy" id="468196"/>
    <lineage>
        <taxon>Eukaryota</taxon>
        <taxon>Metazoa</taxon>
        <taxon>Ecdysozoa</taxon>
        <taxon>Arthropoda</taxon>
        <taxon>Hexapoda</taxon>
        <taxon>Insecta</taxon>
        <taxon>Pterygota</taxon>
        <taxon>Neoptera</taxon>
        <taxon>Paraneoptera</taxon>
        <taxon>Psocodea</taxon>
        <taxon>Troctomorpha</taxon>
        <taxon>Phthiraptera</taxon>
        <taxon>Anoplura</taxon>
        <taxon>Polyplacidae</taxon>
        <taxon>Polyplax</taxon>
    </lineage>
</organism>
<accession>A0AAN8PBD0</accession>
<proteinExistence type="predicted"/>
<dbReference type="Proteomes" id="UP001372834">
    <property type="component" value="Unassembled WGS sequence"/>
</dbReference>
<evidence type="ECO:0000313" key="2">
    <source>
        <dbReference type="Proteomes" id="UP001372834"/>
    </source>
</evidence>
<gene>
    <name evidence="1" type="ORF">RUM43_005559</name>
</gene>